<dbReference type="KEGG" id="pbi:103054340"/>
<dbReference type="Proteomes" id="UP000695026">
    <property type="component" value="Unplaced"/>
</dbReference>
<dbReference type="PANTHER" id="PTHR21555:SF0">
    <property type="entry name" value="SPECIFICALLY ANDROGEN-REGULATED GENE PROTEIN"/>
    <property type="match status" value="1"/>
</dbReference>
<dbReference type="OrthoDB" id="9898538at2759"/>
<protein>
    <submittedName>
        <fullName evidence="3 4">Specifically androgen-regulated gene protein isoform X1</fullName>
    </submittedName>
</protein>
<reference evidence="3 4" key="1">
    <citation type="submission" date="2025-04" db="UniProtKB">
        <authorList>
            <consortium name="RefSeq"/>
        </authorList>
    </citation>
    <scope>IDENTIFICATION</scope>
    <source>
        <tissue evidence="3 4">Liver</tissue>
    </source>
</reference>
<feature type="region of interest" description="Disordered" evidence="1">
    <location>
        <begin position="67"/>
        <end position="99"/>
    </location>
</feature>
<evidence type="ECO:0000256" key="1">
    <source>
        <dbReference type="SAM" id="MobiDB-lite"/>
    </source>
</evidence>
<dbReference type="Pfam" id="PF15385">
    <property type="entry name" value="SARG"/>
    <property type="match status" value="2"/>
</dbReference>
<organism evidence="2 3">
    <name type="scientific">Python bivittatus</name>
    <name type="common">Burmese python</name>
    <name type="synonym">Python molurus bivittatus</name>
    <dbReference type="NCBI Taxonomy" id="176946"/>
    <lineage>
        <taxon>Eukaryota</taxon>
        <taxon>Metazoa</taxon>
        <taxon>Chordata</taxon>
        <taxon>Craniata</taxon>
        <taxon>Vertebrata</taxon>
        <taxon>Euteleostomi</taxon>
        <taxon>Lepidosauria</taxon>
        <taxon>Squamata</taxon>
        <taxon>Bifurcata</taxon>
        <taxon>Unidentata</taxon>
        <taxon>Episquamata</taxon>
        <taxon>Toxicofera</taxon>
        <taxon>Serpentes</taxon>
        <taxon>Henophidia</taxon>
        <taxon>Pythonidae</taxon>
        <taxon>Python</taxon>
    </lineage>
</organism>
<dbReference type="RefSeq" id="XP_025024467.1">
    <property type="nucleotide sequence ID" value="XM_025168699.1"/>
</dbReference>
<evidence type="ECO:0000313" key="2">
    <source>
        <dbReference type="Proteomes" id="UP000695026"/>
    </source>
</evidence>
<dbReference type="OMA" id="HSEPQSW"/>
<dbReference type="CTD" id="109317918"/>
<sequence length="575" mass="63760">MPKKDLWVGIAEPDPTPIVDSAGSCESVISNNSSSLEMSGSGYDYLSVEEKECLMFLEETLHSLDTEADSGLSTDETEAVEPSKLPRTWPTRDIPKELDPEYLEKNKRIDPKDNTSLSGSIPAVILSPGHHSLPKNINAKNTVQASKIFVAEAAETNADDLKTLPQLHSTSWGSSKQGTLNIPNELPEITTQGRVSELESVVIPPPEPFQDQRQSHIIIGYEPIHAESGATSHYEFKRNQGVTEEYEARAVQQELSPEMMETATGKESYLKSVSPKCNKKSSEQIISHQETDHKHILEESQLDSSFKQGPPTAPKPRKLPPNIILKTSKSNVVSLNVDPTHKIKVSLPSSGRPRAATGDFSMEKTYALQKEQGRARREALEKLGLPLDNEKNPDDQVIKTSVYSKPRETSCTGSTENLNMNDITLNKKSVQQSNQIDGKDVQPTEISIPSVKQANFKSNTLERSGVGLSSCISSGKEGQQFKNNKISFLNKITPSFLRNNRMRPASLGTGKDFVDLKENKLHNVELDKNYERRSYPLQHPSKLPRPPCVSVQITPKGTTEEHRREALKKLGLLKE</sequence>
<dbReference type="InterPro" id="IPR026152">
    <property type="entry name" value="SARG"/>
</dbReference>
<accession>A0A9F2QZF4</accession>
<proteinExistence type="predicted"/>
<evidence type="ECO:0000313" key="4">
    <source>
        <dbReference type="RefSeq" id="XP_025024467.1"/>
    </source>
</evidence>
<dbReference type="PANTHER" id="PTHR21555">
    <property type="entry name" value="SPECIFICALLY ANDROGEN-REGULATED GENE PROTEIN"/>
    <property type="match status" value="1"/>
</dbReference>
<evidence type="ECO:0000313" key="3">
    <source>
        <dbReference type="RefSeq" id="XP_007431512.1"/>
    </source>
</evidence>
<gene>
    <name evidence="3 4" type="primary">CUNH1orf116</name>
</gene>
<dbReference type="GeneID" id="103054340"/>
<name>A0A9F2QZF4_PYTBI</name>
<feature type="region of interest" description="Disordered" evidence="1">
    <location>
        <begin position="301"/>
        <end position="322"/>
    </location>
</feature>
<keyword evidence="2" id="KW-1185">Reference proteome</keyword>
<dbReference type="RefSeq" id="XP_007431512.1">
    <property type="nucleotide sequence ID" value="XM_007431450.3"/>
</dbReference>
<dbReference type="AlphaFoldDB" id="A0A9F2QZF4"/>
<dbReference type="GO" id="GO:0005737">
    <property type="term" value="C:cytoplasm"/>
    <property type="evidence" value="ECO:0007669"/>
    <property type="project" value="TreeGrafter"/>
</dbReference>